<dbReference type="PANTHER" id="PTHR35545:SF26">
    <property type="entry name" value="F-BOX DOMAIN-CONTAINING PROTEIN"/>
    <property type="match status" value="1"/>
</dbReference>
<dbReference type="PANTHER" id="PTHR35545">
    <property type="entry name" value="F-BOX DOMAIN-CONTAINING PROTEIN"/>
    <property type="match status" value="1"/>
</dbReference>
<sequence>MELLPPGADRLIALPDDVLVLILEKLGGAREAIRACSLVSRRWSQLPWLLQEPKISVGDFTPRGTELYELDAAELGRAMGAFCRAVSSFLSNAPEATATATARCLSLEFFLAKGCLPTVQRLLGGGEEGQRACSSPSGRRPGVAAVLGACRRLERLALRHCHRTSGGGGEALVINAPPGSALRELVLDMCFYTLAVLRSAPRLTRLTCGMWAAGGAPLSLTGVPCLEMLVLANGASQLSWPFMLSKLLADATNLRRSPLNFESEENR</sequence>
<dbReference type="SUPFAM" id="SSF52047">
    <property type="entry name" value="RNI-like"/>
    <property type="match status" value="1"/>
</dbReference>
<dbReference type="Proteomes" id="UP000275267">
    <property type="component" value="Unassembled WGS sequence"/>
</dbReference>
<accession>A0A3L6QXY4</accession>
<keyword evidence="3" id="KW-1185">Reference proteome</keyword>
<evidence type="ECO:0000313" key="2">
    <source>
        <dbReference type="EMBL" id="RLM92082.1"/>
    </source>
</evidence>
<protein>
    <recommendedName>
        <fullName evidence="1">F-box domain-containing protein</fullName>
    </recommendedName>
</protein>
<dbReference type="InterPro" id="IPR001810">
    <property type="entry name" value="F-box_dom"/>
</dbReference>
<name>A0A3L6QXY4_PANMI</name>
<dbReference type="Pfam" id="PF12937">
    <property type="entry name" value="F-box-like"/>
    <property type="match status" value="1"/>
</dbReference>
<reference evidence="3" key="1">
    <citation type="journal article" date="2019" name="Nat. Commun.">
        <title>The genome of broomcorn millet.</title>
        <authorList>
            <person name="Zou C."/>
            <person name="Miki D."/>
            <person name="Li D."/>
            <person name="Tang Q."/>
            <person name="Xiao L."/>
            <person name="Rajput S."/>
            <person name="Deng P."/>
            <person name="Jia W."/>
            <person name="Huang R."/>
            <person name="Zhang M."/>
            <person name="Sun Y."/>
            <person name="Hu J."/>
            <person name="Fu X."/>
            <person name="Schnable P.S."/>
            <person name="Li F."/>
            <person name="Zhang H."/>
            <person name="Feng B."/>
            <person name="Zhu X."/>
            <person name="Liu R."/>
            <person name="Schnable J.C."/>
            <person name="Zhu J.-K."/>
            <person name="Zhang H."/>
        </authorList>
    </citation>
    <scope>NUCLEOTIDE SEQUENCE [LARGE SCALE GENOMIC DNA]</scope>
</reference>
<evidence type="ECO:0000313" key="3">
    <source>
        <dbReference type="Proteomes" id="UP000275267"/>
    </source>
</evidence>
<proteinExistence type="predicted"/>
<feature type="domain" description="F-box" evidence="1">
    <location>
        <begin position="13"/>
        <end position="46"/>
    </location>
</feature>
<gene>
    <name evidence="2" type="ORF">C2845_PM08G17040</name>
</gene>
<evidence type="ECO:0000259" key="1">
    <source>
        <dbReference type="Pfam" id="PF12937"/>
    </source>
</evidence>
<dbReference type="InterPro" id="IPR036047">
    <property type="entry name" value="F-box-like_dom_sf"/>
</dbReference>
<dbReference type="EMBL" id="PQIB02000010">
    <property type="protein sequence ID" value="RLM92082.1"/>
    <property type="molecule type" value="Genomic_DNA"/>
</dbReference>
<organism evidence="2 3">
    <name type="scientific">Panicum miliaceum</name>
    <name type="common">Proso millet</name>
    <name type="synonym">Broomcorn millet</name>
    <dbReference type="NCBI Taxonomy" id="4540"/>
    <lineage>
        <taxon>Eukaryota</taxon>
        <taxon>Viridiplantae</taxon>
        <taxon>Streptophyta</taxon>
        <taxon>Embryophyta</taxon>
        <taxon>Tracheophyta</taxon>
        <taxon>Spermatophyta</taxon>
        <taxon>Magnoliopsida</taxon>
        <taxon>Liliopsida</taxon>
        <taxon>Poales</taxon>
        <taxon>Poaceae</taxon>
        <taxon>PACMAD clade</taxon>
        <taxon>Panicoideae</taxon>
        <taxon>Panicodae</taxon>
        <taxon>Paniceae</taxon>
        <taxon>Panicinae</taxon>
        <taxon>Panicum</taxon>
        <taxon>Panicum sect. Panicum</taxon>
    </lineage>
</organism>
<dbReference type="OrthoDB" id="10505882at2759"/>
<dbReference type="SUPFAM" id="SSF81383">
    <property type="entry name" value="F-box domain"/>
    <property type="match status" value="1"/>
</dbReference>
<comment type="caution">
    <text evidence="2">The sequence shown here is derived from an EMBL/GenBank/DDBJ whole genome shotgun (WGS) entry which is preliminary data.</text>
</comment>
<dbReference type="AlphaFoldDB" id="A0A3L6QXY4"/>